<name>A0A9P4VU42_9PEZI</name>
<dbReference type="Proteomes" id="UP000799429">
    <property type="component" value="Unassembled WGS sequence"/>
</dbReference>
<dbReference type="OrthoDB" id="3357846at2759"/>
<proteinExistence type="predicted"/>
<dbReference type="GO" id="GO:0005886">
    <property type="term" value="C:plasma membrane"/>
    <property type="evidence" value="ECO:0007669"/>
    <property type="project" value="TreeGrafter"/>
</dbReference>
<organism evidence="8 9">
    <name type="scientific">Patellaria atrata CBS 101060</name>
    <dbReference type="NCBI Taxonomy" id="1346257"/>
    <lineage>
        <taxon>Eukaryota</taxon>
        <taxon>Fungi</taxon>
        <taxon>Dikarya</taxon>
        <taxon>Ascomycota</taxon>
        <taxon>Pezizomycotina</taxon>
        <taxon>Dothideomycetes</taxon>
        <taxon>Dothideomycetes incertae sedis</taxon>
        <taxon>Patellariales</taxon>
        <taxon>Patellariaceae</taxon>
        <taxon>Patellaria</taxon>
    </lineage>
</organism>
<feature type="transmembrane region" description="Helical" evidence="6">
    <location>
        <begin position="240"/>
        <end position="266"/>
    </location>
</feature>
<feature type="transmembrane region" description="Helical" evidence="6">
    <location>
        <begin position="511"/>
        <end position="536"/>
    </location>
</feature>
<feature type="compositionally biased region" description="Polar residues" evidence="5">
    <location>
        <begin position="45"/>
        <end position="58"/>
    </location>
</feature>
<comment type="subcellular location">
    <subcellularLocation>
        <location evidence="1">Membrane</location>
        <topology evidence="1">Multi-pass membrane protein</topology>
    </subcellularLocation>
</comment>
<keyword evidence="9" id="KW-1185">Reference proteome</keyword>
<comment type="caution">
    <text evidence="8">The sequence shown here is derived from an EMBL/GenBank/DDBJ whole genome shotgun (WGS) entry which is preliminary data.</text>
</comment>
<feature type="transmembrane region" description="Helical" evidence="6">
    <location>
        <begin position="272"/>
        <end position="291"/>
    </location>
</feature>
<sequence length="649" mass="71982">MSDLIRDAPIGQIIRWITKNKVLQYPEEKDDWECPPSYQKGGSGDSTPGQTAAPPTTEKSVERKRLNNKEVEQPESDNDSQLDEVGLAKLETIRSNGHRNSLSRVGSTEAIEKARTQADLERALSDGQMERGPSIAITPTRLDDGTILVDWYSTDDPENPQNWSLKKKSFVALQIYLYTFAVYMGSSIYAPSSEGVVHRFGVSIDAASLGLSMYVLAYGLGPMLWSPLSEMPLIGRNPPYILTFAIFTILCLPTALVDNFAGLIVLRFLQGFFGSPCLATGGASLGDLFSLIKLPYAISLWALAATCGPALGPIISGFSVQAENWRWSLWEMLWLAGPVWILLFLCLPETYGPNILLRRARRLRARTGEDRLKSQSEIDQGNMKVAALVLENLWRPNQMMVLDPAVGFTALYTALAYGIYYSFFEAFPIVYVGFYGFNLGQMGLTFLSITVGVIISLVIYWSWIYWVSEPDMIKNGFGAPERRLIPALWASTLLPVGLFMFAWTADRDIHWIVSVIGIGIFTVGIFIVMQCIFLYLPFTYPQYAASLFAGNDLTRSTLAAGAIHFSRPLYINLGIGRGTSLLAGFTVGCVGGVWALWYWGDKLRARIPYLYSRNVQLGLSGDEQRVNLRLLDGSGGFWSGRVDADPQTL</sequence>
<feature type="transmembrane region" description="Helical" evidence="6">
    <location>
        <begin position="170"/>
        <end position="189"/>
    </location>
</feature>
<reference evidence="8" key="1">
    <citation type="journal article" date="2020" name="Stud. Mycol.">
        <title>101 Dothideomycetes genomes: a test case for predicting lifestyles and emergence of pathogens.</title>
        <authorList>
            <person name="Haridas S."/>
            <person name="Albert R."/>
            <person name="Binder M."/>
            <person name="Bloem J."/>
            <person name="Labutti K."/>
            <person name="Salamov A."/>
            <person name="Andreopoulos B."/>
            <person name="Baker S."/>
            <person name="Barry K."/>
            <person name="Bills G."/>
            <person name="Bluhm B."/>
            <person name="Cannon C."/>
            <person name="Castanera R."/>
            <person name="Culley D."/>
            <person name="Daum C."/>
            <person name="Ezra D."/>
            <person name="Gonzalez J."/>
            <person name="Henrissat B."/>
            <person name="Kuo A."/>
            <person name="Liang C."/>
            <person name="Lipzen A."/>
            <person name="Lutzoni F."/>
            <person name="Magnuson J."/>
            <person name="Mondo S."/>
            <person name="Nolan M."/>
            <person name="Ohm R."/>
            <person name="Pangilinan J."/>
            <person name="Park H.-J."/>
            <person name="Ramirez L."/>
            <person name="Alfaro M."/>
            <person name="Sun H."/>
            <person name="Tritt A."/>
            <person name="Yoshinaga Y."/>
            <person name="Zwiers L.-H."/>
            <person name="Turgeon B."/>
            <person name="Goodwin S."/>
            <person name="Spatafora J."/>
            <person name="Crous P."/>
            <person name="Grigoriev I."/>
        </authorList>
    </citation>
    <scope>NUCLEOTIDE SEQUENCE</scope>
    <source>
        <strain evidence="8">CBS 101060</strain>
    </source>
</reference>
<dbReference type="InterPro" id="IPR020846">
    <property type="entry name" value="MFS_dom"/>
</dbReference>
<feature type="domain" description="Major facilitator superfamily (MFS) profile" evidence="7">
    <location>
        <begin position="171"/>
        <end position="649"/>
    </location>
</feature>
<feature type="compositionally biased region" description="Basic and acidic residues" evidence="5">
    <location>
        <begin position="59"/>
        <end position="72"/>
    </location>
</feature>
<evidence type="ECO:0000256" key="2">
    <source>
        <dbReference type="ARBA" id="ARBA00022692"/>
    </source>
</evidence>
<protein>
    <submittedName>
        <fullName evidence="8">MFS general substrate transporter</fullName>
    </submittedName>
</protein>
<evidence type="ECO:0000256" key="6">
    <source>
        <dbReference type="SAM" id="Phobius"/>
    </source>
</evidence>
<dbReference type="Gene3D" id="1.20.1250.20">
    <property type="entry name" value="MFS general substrate transporter like domains"/>
    <property type="match status" value="1"/>
</dbReference>
<dbReference type="PANTHER" id="PTHR23502:SF23">
    <property type="entry name" value="FLUCONAZOLE RESISTANCE PROTEIN 1"/>
    <property type="match status" value="1"/>
</dbReference>
<dbReference type="GO" id="GO:0015244">
    <property type="term" value="F:fluconazole transmembrane transporter activity"/>
    <property type="evidence" value="ECO:0007669"/>
    <property type="project" value="TreeGrafter"/>
</dbReference>
<feature type="region of interest" description="Disordered" evidence="5">
    <location>
        <begin position="27"/>
        <end position="83"/>
    </location>
</feature>
<feature type="transmembrane region" description="Helical" evidence="6">
    <location>
        <begin position="209"/>
        <end position="228"/>
    </location>
</feature>
<feature type="compositionally biased region" description="Acidic residues" evidence="5">
    <location>
        <begin position="73"/>
        <end position="82"/>
    </location>
</feature>
<keyword evidence="4 6" id="KW-0472">Membrane</keyword>
<gene>
    <name evidence="8" type="ORF">M501DRAFT_990087</name>
</gene>
<accession>A0A9P4VU42</accession>
<dbReference type="EMBL" id="MU006091">
    <property type="protein sequence ID" value="KAF2841587.1"/>
    <property type="molecule type" value="Genomic_DNA"/>
</dbReference>
<dbReference type="SUPFAM" id="SSF103473">
    <property type="entry name" value="MFS general substrate transporter"/>
    <property type="match status" value="1"/>
</dbReference>
<feature type="transmembrane region" description="Helical" evidence="6">
    <location>
        <begin position="298"/>
        <end position="320"/>
    </location>
</feature>
<feature type="transmembrane region" description="Helical" evidence="6">
    <location>
        <begin position="405"/>
        <end position="424"/>
    </location>
</feature>
<keyword evidence="3 6" id="KW-1133">Transmembrane helix</keyword>
<evidence type="ECO:0000256" key="5">
    <source>
        <dbReference type="SAM" id="MobiDB-lite"/>
    </source>
</evidence>
<feature type="transmembrane region" description="Helical" evidence="6">
    <location>
        <begin position="332"/>
        <end position="357"/>
    </location>
</feature>
<dbReference type="Pfam" id="PF07690">
    <property type="entry name" value="MFS_1"/>
    <property type="match status" value="1"/>
</dbReference>
<dbReference type="PANTHER" id="PTHR23502">
    <property type="entry name" value="MAJOR FACILITATOR SUPERFAMILY"/>
    <property type="match status" value="1"/>
</dbReference>
<dbReference type="InterPro" id="IPR036259">
    <property type="entry name" value="MFS_trans_sf"/>
</dbReference>
<dbReference type="PROSITE" id="PS50850">
    <property type="entry name" value="MFS"/>
    <property type="match status" value="1"/>
</dbReference>
<feature type="transmembrane region" description="Helical" evidence="6">
    <location>
        <begin position="581"/>
        <end position="599"/>
    </location>
</feature>
<dbReference type="GO" id="GO:1990961">
    <property type="term" value="P:xenobiotic detoxification by transmembrane export across the plasma membrane"/>
    <property type="evidence" value="ECO:0007669"/>
    <property type="project" value="TreeGrafter"/>
</dbReference>
<keyword evidence="2 6" id="KW-0812">Transmembrane</keyword>
<dbReference type="CDD" id="cd17323">
    <property type="entry name" value="MFS_Tpo1_MDR_like"/>
    <property type="match status" value="1"/>
</dbReference>
<dbReference type="FunFam" id="1.20.1250.20:FF:000011">
    <property type="entry name" value="MFS multidrug transporter, putative"/>
    <property type="match status" value="1"/>
</dbReference>
<evidence type="ECO:0000259" key="7">
    <source>
        <dbReference type="PROSITE" id="PS50850"/>
    </source>
</evidence>
<evidence type="ECO:0000256" key="1">
    <source>
        <dbReference type="ARBA" id="ARBA00004141"/>
    </source>
</evidence>
<dbReference type="AlphaFoldDB" id="A0A9P4VU42"/>
<evidence type="ECO:0000256" key="3">
    <source>
        <dbReference type="ARBA" id="ARBA00022989"/>
    </source>
</evidence>
<evidence type="ECO:0000313" key="9">
    <source>
        <dbReference type="Proteomes" id="UP000799429"/>
    </source>
</evidence>
<feature type="transmembrane region" description="Helical" evidence="6">
    <location>
        <begin position="487"/>
        <end position="505"/>
    </location>
</feature>
<evidence type="ECO:0000256" key="4">
    <source>
        <dbReference type="ARBA" id="ARBA00023136"/>
    </source>
</evidence>
<evidence type="ECO:0000313" key="8">
    <source>
        <dbReference type="EMBL" id="KAF2841587.1"/>
    </source>
</evidence>
<feature type="transmembrane region" description="Helical" evidence="6">
    <location>
        <begin position="444"/>
        <end position="466"/>
    </location>
</feature>
<dbReference type="InterPro" id="IPR011701">
    <property type="entry name" value="MFS"/>
</dbReference>